<dbReference type="Proteomes" id="UP000278398">
    <property type="component" value="Unassembled WGS sequence"/>
</dbReference>
<reference evidence="2 3" key="1">
    <citation type="submission" date="2018-12" db="EMBL/GenBank/DDBJ databases">
        <title>Mesorhizobium carbonis sp. nov., isolated from coal mine water.</title>
        <authorList>
            <person name="Xin W."/>
            <person name="Xu Z."/>
            <person name="Xiang F."/>
            <person name="Zhang J."/>
            <person name="Xi L."/>
            <person name="Liu J."/>
        </authorList>
    </citation>
    <scope>NUCLEOTIDE SEQUENCE [LARGE SCALE GENOMIC DNA]</scope>
    <source>
        <strain evidence="2 3">B2.3</strain>
    </source>
</reference>
<dbReference type="SMART" id="SM00953">
    <property type="entry name" value="RES"/>
    <property type="match status" value="1"/>
</dbReference>
<dbReference type="Pfam" id="PF08808">
    <property type="entry name" value="RES"/>
    <property type="match status" value="1"/>
</dbReference>
<accession>A0A429YZW4</accession>
<proteinExistence type="predicted"/>
<evidence type="ECO:0000259" key="1">
    <source>
        <dbReference type="SMART" id="SM00953"/>
    </source>
</evidence>
<protein>
    <submittedName>
        <fullName evidence="2">RES domain-containing protein</fullName>
    </submittedName>
</protein>
<dbReference type="EMBL" id="RWKW01000027">
    <property type="protein sequence ID" value="RST87012.1"/>
    <property type="molecule type" value="Genomic_DNA"/>
</dbReference>
<keyword evidence="3" id="KW-1185">Reference proteome</keyword>
<feature type="domain" description="RES" evidence="1">
    <location>
        <begin position="11"/>
        <end position="134"/>
    </location>
</feature>
<evidence type="ECO:0000313" key="3">
    <source>
        <dbReference type="Proteomes" id="UP000278398"/>
    </source>
</evidence>
<dbReference type="AlphaFoldDB" id="A0A429YZW4"/>
<dbReference type="RefSeq" id="WP_126698926.1">
    <property type="nucleotide sequence ID" value="NZ_RWKW01000027.1"/>
</dbReference>
<sequence>MHVWRISNHADLSGRGGFLADGRWHRKGVSVVYCADHPSSTLLEMLVHVDPEDVPASFQLLMINLPDDVAVVQPDLPTNWADQNAVTQALGMDFLQNTPGPAMRVPSALVPFAWNYILNPGTMERSGIRIVGVSRHPIDRRLLGLR</sequence>
<name>A0A429YZW4_9HYPH</name>
<gene>
    <name evidence="2" type="ORF">EJC49_07655</name>
</gene>
<dbReference type="InterPro" id="IPR014914">
    <property type="entry name" value="RES_dom"/>
</dbReference>
<evidence type="ECO:0000313" key="2">
    <source>
        <dbReference type="EMBL" id="RST87012.1"/>
    </source>
</evidence>
<comment type="caution">
    <text evidence="2">The sequence shown here is derived from an EMBL/GenBank/DDBJ whole genome shotgun (WGS) entry which is preliminary data.</text>
</comment>
<organism evidence="2 3">
    <name type="scientific">Aquibium carbonis</name>
    <dbReference type="NCBI Taxonomy" id="2495581"/>
    <lineage>
        <taxon>Bacteria</taxon>
        <taxon>Pseudomonadati</taxon>
        <taxon>Pseudomonadota</taxon>
        <taxon>Alphaproteobacteria</taxon>
        <taxon>Hyphomicrobiales</taxon>
        <taxon>Phyllobacteriaceae</taxon>
        <taxon>Aquibium</taxon>
    </lineage>
</organism>
<dbReference type="OrthoDB" id="9789501at2"/>